<name>A0A8T3YR32_9ARCH</name>
<keyword evidence="2" id="KW-1133">Transmembrane helix</keyword>
<accession>A0A8T3YR32</accession>
<proteinExistence type="predicted"/>
<evidence type="ECO:0000256" key="1">
    <source>
        <dbReference type="SAM" id="MobiDB-lite"/>
    </source>
</evidence>
<keyword evidence="2" id="KW-0812">Transmembrane</keyword>
<feature type="transmembrane region" description="Helical" evidence="2">
    <location>
        <begin position="178"/>
        <end position="203"/>
    </location>
</feature>
<dbReference type="Proteomes" id="UP000732298">
    <property type="component" value="Unassembled WGS sequence"/>
</dbReference>
<protein>
    <submittedName>
        <fullName evidence="3">Uncharacterized protein</fullName>
    </submittedName>
</protein>
<comment type="caution">
    <text evidence="3">The sequence shown here is derived from an EMBL/GenBank/DDBJ whole genome shotgun (WGS) entry which is preliminary data.</text>
</comment>
<keyword evidence="2" id="KW-0472">Membrane</keyword>
<evidence type="ECO:0000256" key="2">
    <source>
        <dbReference type="SAM" id="Phobius"/>
    </source>
</evidence>
<organism evidence="3 4">
    <name type="scientific">Candidatus Iainarchaeum sp</name>
    <dbReference type="NCBI Taxonomy" id="3101447"/>
    <lineage>
        <taxon>Archaea</taxon>
        <taxon>Candidatus Iainarchaeota</taxon>
        <taxon>Candidatus Iainarchaeia</taxon>
        <taxon>Candidatus Iainarchaeales</taxon>
        <taxon>Candidatus Iainarchaeaceae</taxon>
        <taxon>Candidatus Iainarchaeum</taxon>
    </lineage>
</organism>
<reference evidence="3" key="1">
    <citation type="submission" date="2020-07" db="EMBL/GenBank/DDBJ databases">
        <title>Huge and variable diversity of episymbiotic CPR bacteria and DPANN archaea in groundwater ecosystems.</title>
        <authorList>
            <person name="He C.Y."/>
            <person name="Keren R."/>
            <person name="Whittaker M."/>
            <person name="Farag I.F."/>
            <person name="Doudna J."/>
            <person name="Cate J.H.D."/>
            <person name="Banfield J.F."/>
        </authorList>
    </citation>
    <scope>NUCLEOTIDE SEQUENCE</scope>
    <source>
        <strain evidence="3">NC_groundwater_1296_Ag_S-0.2um_52_80</strain>
    </source>
</reference>
<feature type="compositionally biased region" description="Basic and acidic residues" evidence="1">
    <location>
        <begin position="32"/>
        <end position="55"/>
    </location>
</feature>
<gene>
    <name evidence="3" type="ORF">HY544_03840</name>
</gene>
<feature type="transmembrane region" description="Helical" evidence="2">
    <location>
        <begin position="153"/>
        <end position="172"/>
    </location>
</feature>
<evidence type="ECO:0000313" key="4">
    <source>
        <dbReference type="Proteomes" id="UP000732298"/>
    </source>
</evidence>
<sequence length="229" mass="25806">MPDEAKKAEAPATAWNGRAGTGQENKPVAAPQEKKETKKEQKPAEKKKEAGEEAKKELLAKSEISLLLDNYDDIFSSFDPRPYSERSLSVDFLDEARRATVEAKLGSMQLRLMIPKSQRSTEHEATIKKRLRAHFKKHLGQLEAQKAGTFRNGALLTLAGFAILLAATYISAKWDAGLGASFMLVILEPSGWFTIWTGMEMAFYKSHKEKRELEFYGKMSRAEIIFVEY</sequence>
<feature type="region of interest" description="Disordered" evidence="1">
    <location>
        <begin position="1"/>
        <end position="55"/>
    </location>
</feature>
<evidence type="ECO:0000313" key="3">
    <source>
        <dbReference type="EMBL" id="MBI4210609.1"/>
    </source>
</evidence>
<dbReference type="AlphaFoldDB" id="A0A8T3YR32"/>
<dbReference type="EMBL" id="JACQPB010000039">
    <property type="protein sequence ID" value="MBI4210609.1"/>
    <property type="molecule type" value="Genomic_DNA"/>
</dbReference>